<dbReference type="EMBL" id="JANHOG010000237">
    <property type="protein sequence ID" value="KAJ3556483.1"/>
    <property type="molecule type" value="Genomic_DNA"/>
</dbReference>
<organism evidence="1 2">
    <name type="scientific">Phlebia brevispora</name>
    <dbReference type="NCBI Taxonomy" id="194682"/>
    <lineage>
        <taxon>Eukaryota</taxon>
        <taxon>Fungi</taxon>
        <taxon>Dikarya</taxon>
        <taxon>Basidiomycota</taxon>
        <taxon>Agaricomycotina</taxon>
        <taxon>Agaricomycetes</taxon>
        <taxon>Polyporales</taxon>
        <taxon>Meruliaceae</taxon>
        <taxon>Phlebia</taxon>
    </lineage>
</organism>
<reference evidence="1" key="1">
    <citation type="submission" date="2022-07" db="EMBL/GenBank/DDBJ databases">
        <title>Genome Sequence of Phlebia brevispora.</title>
        <authorList>
            <person name="Buettner E."/>
        </authorList>
    </citation>
    <scope>NUCLEOTIDE SEQUENCE</scope>
    <source>
        <strain evidence="1">MPL23</strain>
    </source>
</reference>
<gene>
    <name evidence="1" type="ORF">NM688_g2006</name>
</gene>
<evidence type="ECO:0000313" key="2">
    <source>
        <dbReference type="Proteomes" id="UP001148662"/>
    </source>
</evidence>
<dbReference type="Proteomes" id="UP001148662">
    <property type="component" value="Unassembled WGS sequence"/>
</dbReference>
<sequence length="367" mass="41469">MQPNKVYIGGLPEHTRKEDLENCFGKIGNIVNIELKIGYGFVEFDNREAAEESVAKYHEGYFMGNKIRVELSHGGGRTAKYSNDPGACFKECPNQTSAEPRRGGPPLIDRIQPPRDYPPPPRDYPSYDYARYPPPRDPRYSYDYPPVPPPAGRDFRRPPSPPRDYRGDYRDYPPPPPPVIRSSREADDLRVRGPPPPPPSRYDARPGYYAEPEVPPPGYPPRYPPPPARDYYERYERRPPASDRFAPYPPPSSGRPRSPLARPREDFDRPPRDYPPPSSYDRLGADYPRSGSSDRYRRRSQSPPPRSSNSGYDSGYPPSSNAPPYKTSNGFTGNGYASGGPPPRGGSSVRDYPPPRPRDDDAGYRRL</sequence>
<protein>
    <submittedName>
        <fullName evidence="1">Uncharacterized protein</fullName>
    </submittedName>
</protein>
<keyword evidence="2" id="KW-1185">Reference proteome</keyword>
<proteinExistence type="predicted"/>
<comment type="caution">
    <text evidence="1">The sequence shown here is derived from an EMBL/GenBank/DDBJ whole genome shotgun (WGS) entry which is preliminary data.</text>
</comment>
<evidence type="ECO:0000313" key="1">
    <source>
        <dbReference type="EMBL" id="KAJ3556483.1"/>
    </source>
</evidence>
<name>A0ACC1TA64_9APHY</name>
<accession>A0ACC1TA64</accession>